<sequence>MNIVLSLSFLAVVVAKSYNLNIKTYDYWVSKIELTKTHVTRKREIIEPNVDVRFLSFLIGLIDGDGYIQAKKSKGYIEFNLIITFHNRDLATFEYLISKLHFGVIAKINSSTSRLIIYNFELKYILVPLLLKHSLFFLTNNRINQYNLLLYTLENNIKKWEFLPKVIPNYIPWVMETPEDIMQNVFYFKDWFIGFVVAEGSFYVQANKEICFNVGQRGNSVLMKTIYLLFEPSRGLDYTKSKDISIVRMSSLKDIQKVVNFFSFDNHYPLTGYKKESYIVWLKALKESDRYKGLNFPLTGKEVGVLD</sequence>
<name>A0A291LI24_9PEZI</name>
<keyword evidence="3" id="KW-0540">Nuclease</keyword>
<dbReference type="InterPro" id="IPR027434">
    <property type="entry name" value="Homing_endonucl"/>
</dbReference>
<evidence type="ECO:0000313" key="4">
    <source>
        <dbReference type="EMBL" id="ATI20369.1"/>
    </source>
</evidence>
<proteinExistence type="predicted"/>
<reference evidence="3" key="1">
    <citation type="submission" date="2017-02" db="EMBL/GenBank/DDBJ databases">
        <title>Fungal Comparative Genomics of Melanconis species and Ophiognomonia clavigignenti-juglandacearum at Different Phylogenetic Distances.</title>
        <authorList>
            <person name="Demers J.E."/>
            <person name="Castlebury L.A."/>
        </authorList>
    </citation>
    <scope>NUCLEOTIDE SEQUENCE</scope>
    <source>
        <strain evidence="3">AR4414</strain>
        <strain evidence="4">MAFF410216</strain>
    </source>
</reference>
<keyword evidence="3" id="KW-0496">Mitochondrion</keyword>
<dbReference type="GO" id="GO:0004519">
    <property type="term" value="F:endonuclease activity"/>
    <property type="evidence" value="ECO:0007669"/>
    <property type="project" value="UniProtKB-KW"/>
</dbReference>
<dbReference type="PANTHER" id="PTHR36181">
    <property type="entry name" value="INTRON-ENCODED ENDONUCLEASE AI3-RELATED"/>
    <property type="match status" value="1"/>
</dbReference>
<keyword evidence="3" id="KW-0378">Hydrolase</keyword>
<dbReference type="GO" id="GO:0005739">
    <property type="term" value="C:mitochondrion"/>
    <property type="evidence" value="ECO:0007669"/>
    <property type="project" value="UniProtKB-ARBA"/>
</dbReference>
<dbReference type="PANTHER" id="PTHR36181:SF2">
    <property type="entry name" value="INTRON-ENCODED ENDONUCLEASE AI3-RELATED"/>
    <property type="match status" value="1"/>
</dbReference>
<dbReference type="Pfam" id="PF00961">
    <property type="entry name" value="LAGLIDADG_1"/>
    <property type="match status" value="1"/>
</dbReference>
<geneLocation type="mitochondrion" evidence="3"/>
<dbReference type="Gene3D" id="3.10.28.10">
    <property type="entry name" value="Homing endonucleases"/>
    <property type="match status" value="2"/>
</dbReference>
<keyword evidence="3" id="KW-0255">Endonuclease</keyword>
<protein>
    <submittedName>
        <fullName evidence="3">LAGLIDADG endonuclease</fullName>
    </submittedName>
</protein>
<dbReference type="InterPro" id="IPR051289">
    <property type="entry name" value="LAGLIDADG_Endonuclease"/>
</dbReference>
<evidence type="ECO:0000259" key="2">
    <source>
        <dbReference type="Pfam" id="PF00961"/>
    </source>
</evidence>
<feature type="chain" id="PRO_5011917571" evidence="1">
    <location>
        <begin position="16"/>
        <end position="307"/>
    </location>
</feature>
<dbReference type="EMBL" id="KY575056">
    <property type="protein sequence ID" value="ATI20369.1"/>
    <property type="molecule type" value="Genomic_DNA"/>
</dbReference>
<keyword evidence="1" id="KW-0732">Signal</keyword>
<dbReference type="EMBL" id="KY575054">
    <property type="protein sequence ID" value="ATI20207.1"/>
    <property type="molecule type" value="Genomic_DNA"/>
</dbReference>
<feature type="domain" description="Homing endonuclease LAGLIDADG" evidence="2">
    <location>
        <begin position="58"/>
        <end position="135"/>
    </location>
</feature>
<evidence type="ECO:0000256" key="1">
    <source>
        <dbReference type="SAM" id="SignalP"/>
    </source>
</evidence>
<dbReference type="SUPFAM" id="SSF55608">
    <property type="entry name" value="Homing endonucleases"/>
    <property type="match status" value="2"/>
</dbReference>
<evidence type="ECO:0000313" key="3">
    <source>
        <dbReference type="EMBL" id="ATI20207.1"/>
    </source>
</evidence>
<organism evidence="3">
    <name type="scientific">Juglanconis oblonga</name>
    <dbReference type="NCBI Taxonomy" id="1940568"/>
    <lineage>
        <taxon>Eukaryota</taxon>
        <taxon>Fungi</taxon>
        <taxon>Dikarya</taxon>
        <taxon>Ascomycota</taxon>
        <taxon>Pezizomycotina</taxon>
        <taxon>Sordariomycetes</taxon>
        <taxon>Sordariomycetidae</taxon>
        <taxon>Diaporthales</taxon>
        <taxon>Juglanconidaceae</taxon>
        <taxon>Juglanconis</taxon>
    </lineage>
</organism>
<feature type="signal peptide" evidence="1">
    <location>
        <begin position="1"/>
        <end position="15"/>
    </location>
</feature>
<accession>A0A291LI24</accession>
<dbReference type="InterPro" id="IPR004860">
    <property type="entry name" value="LAGLIDADG_dom"/>
</dbReference>
<dbReference type="AlphaFoldDB" id="A0A291LI24"/>
<gene>
    <name evidence="3" type="primary">orf307</name>
</gene>